<sequence length="68" mass="7886">MSVRESFNPESYELDKSFRLTRFAELKGTGCKVPQDVLQKLLESLQDNHFQEDEQFLGAVMPRLGMIH</sequence>
<name>A0AAD1SFG3_PELCU</name>
<dbReference type="PANTHER" id="PTHR10256:SF2">
    <property type="entry name" value="SELENIDE, WATER DIKINASE 1"/>
    <property type="match status" value="1"/>
</dbReference>
<evidence type="ECO:0000256" key="2">
    <source>
        <dbReference type="ARBA" id="ARBA00022741"/>
    </source>
</evidence>
<dbReference type="InterPro" id="IPR036676">
    <property type="entry name" value="PurM-like_C_sf"/>
</dbReference>
<dbReference type="GO" id="GO:0016260">
    <property type="term" value="P:selenocysteine biosynthetic process"/>
    <property type="evidence" value="ECO:0007669"/>
    <property type="project" value="TreeGrafter"/>
</dbReference>
<keyword evidence="6" id="KW-1185">Reference proteome</keyword>
<dbReference type="PANTHER" id="PTHR10256">
    <property type="entry name" value="SELENIDE, WATER DIKINASE"/>
    <property type="match status" value="1"/>
</dbReference>
<dbReference type="GO" id="GO:0005524">
    <property type="term" value="F:ATP binding"/>
    <property type="evidence" value="ECO:0007669"/>
    <property type="project" value="UniProtKB-KW"/>
</dbReference>
<evidence type="ECO:0000313" key="5">
    <source>
        <dbReference type="EMBL" id="CAH2297319.1"/>
    </source>
</evidence>
<evidence type="ECO:0000256" key="4">
    <source>
        <dbReference type="ARBA" id="ARBA00022842"/>
    </source>
</evidence>
<dbReference type="GO" id="GO:0005737">
    <property type="term" value="C:cytoplasm"/>
    <property type="evidence" value="ECO:0007669"/>
    <property type="project" value="TreeGrafter"/>
</dbReference>
<organism evidence="5 6">
    <name type="scientific">Pelobates cultripes</name>
    <name type="common">Western spadefoot toad</name>
    <dbReference type="NCBI Taxonomy" id="61616"/>
    <lineage>
        <taxon>Eukaryota</taxon>
        <taxon>Metazoa</taxon>
        <taxon>Chordata</taxon>
        <taxon>Craniata</taxon>
        <taxon>Vertebrata</taxon>
        <taxon>Euteleostomi</taxon>
        <taxon>Amphibia</taxon>
        <taxon>Batrachia</taxon>
        <taxon>Anura</taxon>
        <taxon>Pelobatoidea</taxon>
        <taxon>Pelobatidae</taxon>
        <taxon>Pelobates</taxon>
    </lineage>
</organism>
<dbReference type="AlphaFoldDB" id="A0AAD1SFG3"/>
<evidence type="ECO:0000313" key="6">
    <source>
        <dbReference type="Proteomes" id="UP001295444"/>
    </source>
</evidence>
<keyword evidence="4" id="KW-0460">Magnesium</keyword>
<evidence type="ECO:0000256" key="3">
    <source>
        <dbReference type="ARBA" id="ARBA00022840"/>
    </source>
</evidence>
<dbReference type="GO" id="GO:0046872">
    <property type="term" value="F:metal ion binding"/>
    <property type="evidence" value="ECO:0007669"/>
    <property type="project" value="UniProtKB-KW"/>
</dbReference>
<keyword evidence="3" id="KW-0067">ATP-binding</keyword>
<dbReference type="Proteomes" id="UP001295444">
    <property type="component" value="Chromosome 05"/>
</dbReference>
<gene>
    <name evidence="5" type="ORF">PECUL_23A028401</name>
</gene>
<keyword evidence="1" id="KW-0479">Metal-binding</keyword>
<evidence type="ECO:0000256" key="1">
    <source>
        <dbReference type="ARBA" id="ARBA00022723"/>
    </source>
</evidence>
<protein>
    <submittedName>
        <fullName evidence="5">Selenide, water dikinase 1 isoform X2</fullName>
    </submittedName>
</protein>
<proteinExistence type="predicted"/>
<dbReference type="InterPro" id="IPR004536">
    <property type="entry name" value="SPS/SelD"/>
</dbReference>
<keyword evidence="2" id="KW-0547">Nucleotide-binding</keyword>
<reference evidence="5" key="1">
    <citation type="submission" date="2022-03" db="EMBL/GenBank/DDBJ databases">
        <authorList>
            <person name="Alioto T."/>
            <person name="Alioto T."/>
            <person name="Gomez Garrido J."/>
        </authorList>
    </citation>
    <scope>NUCLEOTIDE SEQUENCE</scope>
</reference>
<dbReference type="Gene3D" id="3.90.650.10">
    <property type="entry name" value="PurM-like C-terminal domain"/>
    <property type="match status" value="1"/>
</dbReference>
<dbReference type="EMBL" id="OW240916">
    <property type="protein sequence ID" value="CAH2297319.1"/>
    <property type="molecule type" value="Genomic_DNA"/>
</dbReference>
<dbReference type="GO" id="GO:0004756">
    <property type="term" value="F:selenide, water dikinase activity"/>
    <property type="evidence" value="ECO:0007669"/>
    <property type="project" value="TreeGrafter"/>
</dbReference>
<accession>A0AAD1SFG3</accession>